<dbReference type="InterPro" id="IPR057181">
    <property type="entry name" value="DUF7859"/>
</dbReference>
<reference evidence="2 3" key="1">
    <citation type="submission" date="2019-12" db="EMBL/GenBank/DDBJ databases">
        <title>Isolation and characterization of three novel carbon monoxide-oxidizing members of Halobacteria from salione crusts and soils.</title>
        <authorList>
            <person name="Myers M.R."/>
            <person name="King G.M."/>
        </authorList>
    </citation>
    <scope>NUCLEOTIDE SEQUENCE [LARGE SCALE GENOMIC DNA]</scope>
    <source>
        <strain evidence="2 3">WSA2</strain>
    </source>
</reference>
<gene>
    <name evidence="2" type="ORF">GRX01_10175</name>
</gene>
<dbReference type="Proteomes" id="UP000437065">
    <property type="component" value="Unassembled WGS sequence"/>
</dbReference>
<dbReference type="Pfam" id="PF25258">
    <property type="entry name" value="DUF7859"/>
    <property type="match status" value="1"/>
</dbReference>
<comment type="caution">
    <text evidence="2">The sequence shown here is derived from an EMBL/GenBank/DDBJ whole genome shotgun (WGS) entry which is preliminary data.</text>
</comment>
<dbReference type="AlphaFoldDB" id="A0A6B0SZE6"/>
<keyword evidence="1" id="KW-0812">Transmembrane</keyword>
<keyword evidence="3" id="KW-1185">Reference proteome</keyword>
<evidence type="ECO:0000313" key="3">
    <source>
        <dbReference type="Proteomes" id="UP000437065"/>
    </source>
</evidence>
<organism evidence="2 3">
    <name type="scientific">Halobaculum saliterrae</name>
    <dbReference type="NCBI Taxonomy" id="2073113"/>
    <lineage>
        <taxon>Archaea</taxon>
        <taxon>Methanobacteriati</taxon>
        <taxon>Methanobacteriota</taxon>
        <taxon>Stenosarchaea group</taxon>
        <taxon>Halobacteria</taxon>
        <taxon>Halobacteriales</taxon>
        <taxon>Haloferacaceae</taxon>
        <taxon>Halobaculum</taxon>
    </lineage>
</organism>
<proteinExistence type="predicted"/>
<keyword evidence="1" id="KW-1133">Transmembrane helix</keyword>
<protein>
    <submittedName>
        <fullName evidence="2">Uncharacterized protein</fullName>
    </submittedName>
</protein>
<keyword evidence="1" id="KW-0472">Membrane</keyword>
<sequence length="60" mass="6318">MARTVASAGMAVVDTLIDAVAANPGLTIILVVLLALVFGAYLFIRRIVVNVAEGYDQGRQ</sequence>
<accession>A0A6B0SZE6</accession>
<feature type="transmembrane region" description="Helical" evidence="1">
    <location>
        <begin position="20"/>
        <end position="44"/>
    </location>
</feature>
<dbReference type="EMBL" id="WUUS01000006">
    <property type="protein sequence ID" value="MXR41702.1"/>
    <property type="molecule type" value="Genomic_DNA"/>
</dbReference>
<evidence type="ECO:0000256" key="1">
    <source>
        <dbReference type="SAM" id="Phobius"/>
    </source>
</evidence>
<evidence type="ECO:0000313" key="2">
    <source>
        <dbReference type="EMBL" id="MXR41702.1"/>
    </source>
</evidence>
<name>A0A6B0SZE6_9EURY</name>